<dbReference type="PANTHER" id="PTHR20854">
    <property type="entry name" value="INOSITOL MONOPHOSPHATASE"/>
    <property type="match status" value="1"/>
</dbReference>
<keyword evidence="3" id="KW-0479">Metal-binding</keyword>
<dbReference type="EMBL" id="JAMQOS010000001">
    <property type="protein sequence ID" value="MDS0280749.1"/>
    <property type="molecule type" value="Genomic_DNA"/>
</dbReference>
<sequence length="266" mass="28008">MTDRREVAKAAAERGANVAMDAFETDVATREKSGKVDVVTEADEAAQDAVIEAIRESYPDEPIVGEEGDQRKTVPESGPAWIIDPIDGTNNFVHGVGRWGTAVACVEDGEPVTSVVTVPALDEQYVADADGVWLNGEPIGVSDRSDPDAFVVAVTLRYTNGLREAYAALVGSIIESFDQFQRVGSTQFTLALLARGSLDVVVGLGEANPWDTVAGVQLIRQAGGTVTDVSGEPWRHDSEGLVATNGAAHDAVLGRLAVDGTDAESD</sequence>
<dbReference type="EC" id="3.1.3.11" evidence="2"/>
<keyword evidence="9" id="KW-1185">Reference proteome</keyword>
<dbReference type="CDD" id="cd01637">
    <property type="entry name" value="IMPase_like"/>
    <property type="match status" value="1"/>
</dbReference>
<comment type="caution">
    <text evidence="8">The sequence shown here is derived from an EMBL/GenBank/DDBJ whole genome shotgun (WGS) entry which is preliminary data.</text>
</comment>
<dbReference type="Proteomes" id="UP001268864">
    <property type="component" value="Unassembled WGS sequence"/>
</dbReference>
<evidence type="ECO:0000256" key="6">
    <source>
        <dbReference type="ARBA" id="ARBA00023277"/>
    </source>
</evidence>
<evidence type="ECO:0000256" key="5">
    <source>
        <dbReference type="ARBA" id="ARBA00022842"/>
    </source>
</evidence>
<keyword evidence="5" id="KW-0460">Magnesium</keyword>
<protein>
    <recommendedName>
        <fullName evidence="2">fructose-bisphosphatase</fullName>
        <ecNumber evidence="2">3.1.3.11</ecNumber>
    </recommendedName>
</protein>
<accession>A0ABU2FJ16</accession>
<dbReference type="PROSITE" id="PS00629">
    <property type="entry name" value="IMP_1"/>
    <property type="match status" value="1"/>
</dbReference>
<dbReference type="PRINTS" id="PR00377">
    <property type="entry name" value="IMPHPHTASES"/>
</dbReference>
<dbReference type="Pfam" id="PF00459">
    <property type="entry name" value="Inositol_P"/>
    <property type="match status" value="1"/>
</dbReference>
<dbReference type="PANTHER" id="PTHR20854:SF4">
    <property type="entry name" value="INOSITOL-1-MONOPHOSPHATASE-RELATED"/>
    <property type="match status" value="1"/>
</dbReference>
<evidence type="ECO:0000256" key="7">
    <source>
        <dbReference type="ARBA" id="ARBA00038103"/>
    </source>
</evidence>
<name>A0ABU2FJ16_9EURY</name>
<evidence type="ECO:0000256" key="1">
    <source>
        <dbReference type="ARBA" id="ARBA00001273"/>
    </source>
</evidence>
<dbReference type="RefSeq" id="WP_310898593.1">
    <property type="nucleotide sequence ID" value="NZ_JAMQOS010000001.1"/>
</dbReference>
<dbReference type="InterPro" id="IPR020583">
    <property type="entry name" value="Inositol_monoP_metal-BS"/>
</dbReference>
<dbReference type="Gene3D" id="3.40.190.80">
    <property type="match status" value="1"/>
</dbReference>
<keyword evidence="6" id="KW-0119">Carbohydrate metabolism</keyword>
<organism evidence="8 9">
    <name type="scientific">Haloarcula onubensis</name>
    <dbReference type="NCBI Taxonomy" id="2950539"/>
    <lineage>
        <taxon>Archaea</taxon>
        <taxon>Methanobacteriati</taxon>
        <taxon>Methanobacteriota</taxon>
        <taxon>Stenosarchaea group</taxon>
        <taxon>Halobacteria</taxon>
        <taxon>Halobacteriales</taxon>
        <taxon>Haloarculaceae</taxon>
        <taxon>Haloarcula</taxon>
    </lineage>
</organism>
<dbReference type="InterPro" id="IPR000760">
    <property type="entry name" value="Inositol_monophosphatase-like"/>
</dbReference>
<evidence type="ECO:0000256" key="3">
    <source>
        <dbReference type="ARBA" id="ARBA00022723"/>
    </source>
</evidence>
<comment type="catalytic activity">
    <reaction evidence="1">
        <text>beta-D-fructose 1,6-bisphosphate + H2O = beta-D-fructose 6-phosphate + phosphate</text>
        <dbReference type="Rhea" id="RHEA:11064"/>
        <dbReference type="ChEBI" id="CHEBI:15377"/>
        <dbReference type="ChEBI" id="CHEBI:32966"/>
        <dbReference type="ChEBI" id="CHEBI:43474"/>
        <dbReference type="ChEBI" id="CHEBI:57634"/>
        <dbReference type="EC" id="3.1.3.11"/>
    </reaction>
</comment>
<dbReference type="SUPFAM" id="SSF56655">
    <property type="entry name" value="Carbohydrate phosphatase"/>
    <property type="match status" value="1"/>
</dbReference>
<keyword evidence="4" id="KW-0378">Hydrolase</keyword>
<comment type="similarity">
    <text evidence="7">Belongs to the inositol monophosphatase superfamily. FBPase class 4 family.</text>
</comment>
<reference evidence="8 9" key="1">
    <citation type="submission" date="2022-06" db="EMBL/GenBank/DDBJ databases">
        <title>Halomicroarcula sp. a new haloarchaeum isolate from saline soil.</title>
        <authorList>
            <person name="Strakova D."/>
            <person name="Galisteo C."/>
            <person name="Sanchez-Porro C."/>
            <person name="Ventosa A."/>
        </authorList>
    </citation>
    <scope>NUCLEOTIDE SEQUENCE [LARGE SCALE GENOMIC DNA]</scope>
    <source>
        <strain evidence="8 9">S3CR25-11</strain>
    </source>
</reference>
<proteinExistence type="inferred from homology"/>
<evidence type="ECO:0000313" key="9">
    <source>
        <dbReference type="Proteomes" id="UP001268864"/>
    </source>
</evidence>
<evidence type="ECO:0000313" key="8">
    <source>
        <dbReference type="EMBL" id="MDS0280749.1"/>
    </source>
</evidence>
<evidence type="ECO:0000256" key="4">
    <source>
        <dbReference type="ARBA" id="ARBA00022801"/>
    </source>
</evidence>
<evidence type="ECO:0000256" key="2">
    <source>
        <dbReference type="ARBA" id="ARBA00013093"/>
    </source>
</evidence>
<dbReference type="Gene3D" id="3.30.540.10">
    <property type="entry name" value="Fructose-1,6-Bisphosphatase, subunit A, domain 1"/>
    <property type="match status" value="1"/>
</dbReference>
<gene>
    <name evidence="8" type="ORF">NDI86_01350</name>
</gene>